<comment type="function">
    <text evidence="1">Catalyzes the phosphorylation of riboflavin (vitamin B2) to form flavin mononucleotide (FMN) coenzyme.</text>
</comment>
<dbReference type="InterPro" id="IPR023465">
    <property type="entry name" value="Riboflavin_kinase_dom_sf"/>
</dbReference>
<dbReference type="EMBL" id="CAEFZW010000005">
    <property type="protein sequence ID" value="CAB4255037.1"/>
    <property type="molecule type" value="Genomic_DNA"/>
</dbReference>
<comment type="caution">
    <text evidence="14">The sequence shown here is derived from an EMBL/GenBank/DDBJ whole genome shotgun (WGS) entry which is preliminary data.</text>
</comment>
<keyword evidence="7" id="KW-0288">FMN</keyword>
<evidence type="ECO:0000256" key="5">
    <source>
        <dbReference type="ARBA" id="ARBA00017394"/>
    </source>
</evidence>
<evidence type="ECO:0000256" key="8">
    <source>
        <dbReference type="ARBA" id="ARBA00022679"/>
    </source>
</evidence>
<evidence type="ECO:0000256" key="7">
    <source>
        <dbReference type="ARBA" id="ARBA00022643"/>
    </source>
</evidence>
<sequence length="205" mass="23435">MNFVLLLESIVLIVLYMTSTRPFDKPIPKSPASPYPIVTDFCDIVSGFGRGSAELGIPTANIPIDQIPTAAKDLEQGVYFGFARIQPIGKEERTEPRENHRDVEYNYGKYLEESNGDFDVLPVVFSIGSNPFYHNKHRTLEIHVIHKFKRDFYGAKLKFNILGYIRPELDYISADALITDINKDIIIAKRVLETDEYKKFMQVLS</sequence>
<keyword evidence="14" id="KW-0418">Kinase</keyword>
<dbReference type="AlphaFoldDB" id="A0A8H2VG60"/>
<evidence type="ECO:0000256" key="1">
    <source>
        <dbReference type="ARBA" id="ARBA00003572"/>
    </source>
</evidence>
<evidence type="ECO:0000256" key="12">
    <source>
        <dbReference type="SAM" id="SignalP"/>
    </source>
</evidence>
<dbReference type="GO" id="GO:0009398">
    <property type="term" value="P:FMN biosynthetic process"/>
    <property type="evidence" value="ECO:0007669"/>
    <property type="project" value="UniProtKB-UniPathway"/>
</dbReference>
<gene>
    <name evidence="14" type="ORF">KABA2_05S06864</name>
    <name evidence="15" type="ORF">KABA2_05S06930</name>
</gene>
<accession>A0A8H2VG60</accession>
<comment type="pathway">
    <text evidence="2">Cofactor biosynthesis; FMN biosynthesis; FMN from riboflavin (ATP route): step 1/1.</text>
</comment>
<dbReference type="EC" id="2.7.1.26" evidence="4"/>
<proteinExistence type="inferred from homology"/>
<dbReference type="InterPro" id="IPR015865">
    <property type="entry name" value="Riboflavin_kinase_bac/euk"/>
</dbReference>
<keyword evidence="12" id="KW-0732">Signal</keyword>
<dbReference type="OrthoDB" id="276388at2759"/>
<keyword evidence="9" id="KW-0547">Nucleotide-binding</keyword>
<evidence type="ECO:0000256" key="10">
    <source>
        <dbReference type="ARBA" id="ARBA00022840"/>
    </source>
</evidence>
<dbReference type="Gene3D" id="2.40.30.30">
    <property type="entry name" value="Riboflavin kinase-like"/>
    <property type="match status" value="1"/>
</dbReference>
<keyword evidence="10" id="KW-0067">ATP-binding</keyword>
<comment type="similarity">
    <text evidence="3">Belongs to the flavokinase family.</text>
</comment>
<evidence type="ECO:0000256" key="2">
    <source>
        <dbReference type="ARBA" id="ARBA00005201"/>
    </source>
</evidence>
<dbReference type="RefSeq" id="XP_041406878.1">
    <property type="nucleotide sequence ID" value="XM_041550944.1"/>
</dbReference>
<dbReference type="InterPro" id="IPR023468">
    <property type="entry name" value="Riboflavin_kinase"/>
</dbReference>
<dbReference type="GO" id="GO:0005524">
    <property type="term" value="F:ATP binding"/>
    <property type="evidence" value="ECO:0007669"/>
    <property type="project" value="UniProtKB-KW"/>
</dbReference>
<feature type="chain" id="PRO_5044690397" description="Riboflavin kinase" evidence="12">
    <location>
        <begin position="21"/>
        <end position="205"/>
    </location>
</feature>
<dbReference type="SUPFAM" id="SSF82114">
    <property type="entry name" value="Riboflavin kinase-like"/>
    <property type="match status" value="1"/>
</dbReference>
<feature type="domain" description="Riboflavin kinase" evidence="13">
    <location>
        <begin position="41"/>
        <end position="193"/>
    </location>
</feature>
<evidence type="ECO:0000256" key="11">
    <source>
        <dbReference type="ARBA" id="ARBA00029960"/>
    </source>
</evidence>
<protein>
    <recommendedName>
        <fullName evidence="5">Riboflavin kinase</fullName>
        <ecNumber evidence="4">2.7.1.26</ecNumber>
    </recommendedName>
    <alternativeName>
        <fullName evidence="11">Flavin mononucleotide kinase 1</fullName>
    </alternativeName>
</protein>
<name>A0A8H2VG60_9SACH</name>
<evidence type="ECO:0000256" key="4">
    <source>
        <dbReference type="ARBA" id="ARBA00012105"/>
    </source>
</evidence>
<keyword evidence="8" id="KW-0808">Transferase</keyword>
<evidence type="ECO:0000313" key="14">
    <source>
        <dbReference type="EMBL" id="CAB4255034.1"/>
    </source>
</evidence>
<dbReference type="EMBL" id="CAEFZW010000005">
    <property type="protein sequence ID" value="CAB4255034.1"/>
    <property type="molecule type" value="Genomic_DNA"/>
</dbReference>
<dbReference type="GO" id="GO:0005739">
    <property type="term" value="C:mitochondrion"/>
    <property type="evidence" value="ECO:0007669"/>
    <property type="project" value="TreeGrafter"/>
</dbReference>
<evidence type="ECO:0000259" key="13">
    <source>
        <dbReference type="SMART" id="SM00904"/>
    </source>
</evidence>
<evidence type="ECO:0000256" key="3">
    <source>
        <dbReference type="ARBA" id="ARBA00010108"/>
    </source>
</evidence>
<keyword evidence="16" id="KW-1185">Reference proteome</keyword>
<dbReference type="Proteomes" id="UP000644660">
    <property type="component" value="Unassembled WGS sequence"/>
</dbReference>
<reference evidence="14 16" key="1">
    <citation type="submission" date="2020-05" db="EMBL/GenBank/DDBJ databases">
        <authorList>
            <person name="Casaregola S."/>
            <person name="Devillers H."/>
            <person name="Grondin C."/>
        </authorList>
    </citation>
    <scope>NUCLEOTIDE SEQUENCE [LARGE SCALE GENOMIC DNA]</scope>
    <source>
        <strain evidence="14 16">CLIB 1767</strain>
    </source>
</reference>
<evidence type="ECO:0000256" key="6">
    <source>
        <dbReference type="ARBA" id="ARBA00022630"/>
    </source>
</evidence>
<evidence type="ECO:0000256" key="9">
    <source>
        <dbReference type="ARBA" id="ARBA00022741"/>
    </source>
</evidence>
<dbReference type="UniPathway" id="UPA00276">
    <property type="reaction ID" value="UER00406"/>
</dbReference>
<keyword evidence="6" id="KW-0285">Flavoprotein</keyword>
<evidence type="ECO:0000313" key="15">
    <source>
        <dbReference type="EMBL" id="CAB4255037.1"/>
    </source>
</evidence>
<dbReference type="PANTHER" id="PTHR22749:SF6">
    <property type="entry name" value="RIBOFLAVIN KINASE"/>
    <property type="match status" value="1"/>
</dbReference>
<dbReference type="Pfam" id="PF01687">
    <property type="entry name" value="Flavokinase"/>
    <property type="match status" value="1"/>
</dbReference>
<dbReference type="SMART" id="SM00904">
    <property type="entry name" value="Flavokinase"/>
    <property type="match status" value="1"/>
</dbReference>
<evidence type="ECO:0000313" key="16">
    <source>
        <dbReference type="Proteomes" id="UP000644660"/>
    </source>
</evidence>
<dbReference type="GeneID" id="64858062"/>
<feature type="signal peptide" evidence="12">
    <location>
        <begin position="1"/>
        <end position="20"/>
    </location>
</feature>
<dbReference type="GO" id="GO:0008531">
    <property type="term" value="F:riboflavin kinase activity"/>
    <property type="evidence" value="ECO:0007669"/>
    <property type="project" value="UniProtKB-EC"/>
</dbReference>
<dbReference type="GO" id="GO:0009231">
    <property type="term" value="P:riboflavin biosynthetic process"/>
    <property type="evidence" value="ECO:0007669"/>
    <property type="project" value="InterPro"/>
</dbReference>
<dbReference type="PANTHER" id="PTHR22749">
    <property type="entry name" value="RIBOFLAVIN KINASE/FMN ADENYLYLTRANSFERASE"/>
    <property type="match status" value="1"/>
</dbReference>
<organism evidence="14 16">
    <name type="scientific">Maudiozyma barnettii</name>
    <dbReference type="NCBI Taxonomy" id="61262"/>
    <lineage>
        <taxon>Eukaryota</taxon>
        <taxon>Fungi</taxon>
        <taxon>Dikarya</taxon>
        <taxon>Ascomycota</taxon>
        <taxon>Saccharomycotina</taxon>
        <taxon>Saccharomycetes</taxon>
        <taxon>Saccharomycetales</taxon>
        <taxon>Saccharomycetaceae</taxon>
        <taxon>Maudiozyma</taxon>
    </lineage>
</organism>